<comment type="caution">
    <text evidence="2">The sequence shown here is derived from an EMBL/GenBank/DDBJ whole genome shotgun (WGS) entry which is preliminary data.</text>
</comment>
<feature type="domain" description="AbiEi antitoxin N-terminal" evidence="1">
    <location>
        <begin position="5"/>
        <end position="51"/>
    </location>
</feature>
<protein>
    <recommendedName>
        <fullName evidence="1">AbiEi antitoxin N-terminal domain-containing protein</fullName>
    </recommendedName>
</protein>
<dbReference type="Pfam" id="PF13338">
    <property type="entry name" value="AbiEi_4"/>
    <property type="match status" value="1"/>
</dbReference>
<dbReference type="AlphaFoldDB" id="A0A6L5Y0N7"/>
<dbReference type="Proteomes" id="UP000482209">
    <property type="component" value="Unassembled WGS sequence"/>
</dbReference>
<gene>
    <name evidence="2" type="ORF">FYJ58_08840</name>
</gene>
<sequence>MNYEQALEKFIAESDGTILTKDVEDLGIPRQYLNQFQKEGKLEHVSHGIYITARTKLDQLYYIQLRSKQIIFSGKTALVLHHLVDTIPDKIYVTVPQTYATNRLRESGLGVMTVKPELHELGKIEYLTKYNHLIQIYDKERTICDIVKARNKLEKDYVYSVLKAYTKEKEKDYHKLMNYAKKLRIRSVLSQYLEILMA</sequence>
<evidence type="ECO:0000313" key="2">
    <source>
        <dbReference type="EMBL" id="MSS63978.1"/>
    </source>
</evidence>
<dbReference type="RefSeq" id="WP_154519385.1">
    <property type="nucleotide sequence ID" value="NZ_VUMT01000012.1"/>
</dbReference>
<name>A0A6L5Y0N7_9FIRM</name>
<evidence type="ECO:0000313" key="3">
    <source>
        <dbReference type="Proteomes" id="UP000482209"/>
    </source>
</evidence>
<dbReference type="InterPro" id="IPR025159">
    <property type="entry name" value="AbiEi_N"/>
</dbReference>
<keyword evidence="3" id="KW-1185">Reference proteome</keyword>
<evidence type="ECO:0000259" key="1">
    <source>
        <dbReference type="Pfam" id="PF13338"/>
    </source>
</evidence>
<reference evidence="2 3" key="1">
    <citation type="submission" date="2019-08" db="EMBL/GenBank/DDBJ databases">
        <title>In-depth cultivation of the pig gut microbiome towards novel bacterial diversity and tailored functional studies.</title>
        <authorList>
            <person name="Wylensek D."/>
            <person name="Hitch T.C.A."/>
            <person name="Clavel T."/>
        </authorList>
    </citation>
    <scope>NUCLEOTIDE SEQUENCE [LARGE SCALE GENOMIC DNA]</scope>
    <source>
        <strain evidence="2 3">WCA-693-APC-MOT-I</strain>
    </source>
</reference>
<accession>A0A6L5Y0N7</accession>
<organism evidence="2 3">
    <name type="scientific">Velocimicrobium porci</name>
    <dbReference type="NCBI Taxonomy" id="2606634"/>
    <lineage>
        <taxon>Bacteria</taxon>
        <taxon>Bacillati</taxon>
        <taxon>Bacillota</taxon>
        <taxon>Clostridia</taxon>
        <taxon>Lachnospirales</taxon>
        <taxon>Lachnospiraceae</taxon>
        <taxon>Velocimicrobium</taxon>
    </lineage>
</organism>
<dbReference type="EMBL" id="VUMT01000012">
    <property type="protein sequence ID" value="MSS63978.1"/>
    <property type="molecule type" value="Genomic_DNA"/>
</dbReference>
<proteinExistence type="predicted"/>